<feature type="transmembrane region" description="Helical" evidence="1">
    <location>
        <begin position="449"/>
        <end position="468"/>
    </location>
</feature>
<dbReference type="Pfam" id="PF16980">
    <property type="entry name" value="CitMHS_2"/>
    <property type="match status" value="1"/>
</dbReference>
<dbReference type="PANTHER" id="PTHR43568">
    <property type="entry name" value="P PROTEIN"/>
    <property type="match status" value="1"/>
</dbReference>
<sequence length="512" mass="56515">MDKIHYPGGRCFFYYGIGPKIVFSEKGQVEMSIKRVAVLTLLLSGSFLPLGGVAWAATGNELGKMLPLWSVLPFVGMLLSIAIWPLVNASWWEHNMWKVSLFWSLVFFVPFLIAFGSGTALTQAVEVYLLDYLPFIILLFGLFVVAGGIILRGTLRGNPGVNVLLLLVGTILSSWIGTTGASMLMIRPVIRANEWRRYKAHIVIFFIFLISNIGGALTPVGDPPLFLGYLRGVPFFWTMRLILPMGFNVLILLTLYYFLDSYFYRKEKVPRAKGGQDPLRVEGLQNLIYLGIIVGAVILSGILAKNPAFADQQTGNLYGITIFRHGEEAVVLPYTNIIRDLAILLAAFLSWKTTSMDIRKDNRFTWGPIKEVAILFAGIFMTMIPALAILHARGAELGLTHPAQFFWAAGALSSFLDNAPTYLVFLTTATSLGATTGVPTTLGVVAPKMLMAISCGAVFMGANTYIGNAPNFMVRSIAEENNIRMPSFFGYMGWSIGILIPLFILDTLIFFR</sequence>
<protein>
    <submittedName>
        <fullName evidence="2">Na+/H+ antiporter NhaD and related arsenite permeases</fullName>
    </submittedName>
</protein>
<feature type="transmembrane region" description="Helical" evidence="1">
    <location>
        <begin position="331"/>
        <end position="351"/>
    </location>
</feature>
<reference evidence="2" key="1">
    <citation type="journal article" date="2014" name="Gene">
        <title>Genome-guided analysis of transformation efficiency and carbon dioxide assimilation by Moorella thermoacetica Y72.</title>
        <authorList>
            <person name="Tsukahara K."/>
            <person name="Kita A."/>
            <person name="Nakashimada Y."/>
            <person name="Hoshino T."/>
            <person name="Murakami K."/>
        </authorList>
    </citation>
    <scope>NUCLEOTIDE SEQUENCE [LARGE SCALE GENOMIC DNA]</scope>
    <source>
        <strain evidence="2">Y72</strain>
    </source>
</reference>
<feature type="transmembrane region" description="Helical" evidence="1">
    <location>
        <begin position="68"/>
        <end position="87"/>
    </location>
</feature>
<gene>
    <name evidence="2" type="ORF">MTY_1636</name>
</gene>
<organism evidence="2">
    <name type="scientific">Moorella thermoacetica Y72</name>
    <dbReference type="NCBI Taxonomy" id="1325331"/>
    <lineage>
        <taxon>Bacteria</taxon>
        <taxon>Bacillati</taxon>
        <taxon>Bacillota</taxon>
        <taxon>Clostridia</taxon>
        <taxon>Neomoorellales</taxon>
        <taxon>Neomoorellaceae</taxon>
        <taxon>Neomoorella</taxon>
    </lineage>
</organism>
<keyword evidence="1" id="KW-1133">Transmembrane helix</keyword>
<evidence type="ECO:0000256" key="1">
    <source>
        <dbReference type="SAM" id="Phobius"/>
    </source>
</evidence>
<feature type="transmembrane region" description="Helical" evidence="1">
    <location>
        <begin position="422"/>
        <end position="442"/>
    </location>
</feature>
<evidence type="ECO:0000313" key="2">
    <source>
        <dbReference type="EMBL" id="GAF26297.1"/>
    </source>
</evidence>
<feature type="transmembrane region" description="Helical" evidence="1">
    <location>
        <begin position="99"/>
        <end position="120"/>
    </location>
</feature>
<name>A0A0S6UFI0_NEOTH</name>
<feature type="transmembrane region" description="Helical" evidence="1">
    <location>
        <begin position="132"/>
        <end position="151"/>
    </location>
</feature>
<feature type="transmembrane region" description="Helical" evidence="1">
    <location>
        <begin position="198"/>
        <end position="217"/>
    </location>
</feature>
<dbReference type="InterPro" id="IPR031566">
    <property type="entry name" value="CitMHS_2"/>
</dbReference>
<feature type="transmembrane region" description="Helical" evidence="1">
    <location>
        <begin position="372"/>
        <end position="392"/>
    </location>
</feature>
<dbReference type="Proteomes" id="UP000063718">
    <property type="component" value="Unassembled WGS sequence"/>
</dbReference>
<accession>A0A0S6UFI0</accession>
<dbReference type="AlphaFoldDB" id="A0A0S6UFI0"/>
<proteinExistence type="predicted"/>
<keyword evidence="1" id="KW-0472">Membrane</keyword>
<feature type="transmembrane region" description="Helical" evidence="1">
    <location>
        <begin position="237"/>
        <end position="259"/>
    </location>
</feature>
<feature type="transmembrane region" description="Helical" evidence="1">
    <location>
        <begin position="163"/>
        <end position="186"/>
    </location>
</feature>
<feature type="transmembrane region" description="Helical" evidence="1">
    <location>
        <begin position="488"/>
        <end position="511"/>
    </location>
</feature>
<dbReference type="EMBL" id="DF238840">
    <property type="protein sequence ID" value="GAF26297.1"/>
    <property type="molecule type" value="Genomic_DNA"/>
</dbReference>
<dbReference type="InterPro" id="IPR051475">
    <property type="entry name" value="Diverse_Ion_Transporter"/>
</dbReference>
<feature type="transmembrane region" description="Helical" evidence="1">
    <location>
        <begin position="36"/>
        <end position="56"/>
    </location>
</feature>
<keyword evidence="1" id="KW-0812">Transmembrane</keyword>
<dbReference type="PANTHER" id="PTHR43568:SF1">
    <property type="entry name" value="P PROTEIN"/>
    <property type="match status" value="1"/>
</dbReference>
<feature type="transmembrane region" description="Helical" evidence="1">
    <location>
        <begin position="287"/>
        <end position="304"/>
    </location>
</feature>